<dbReference type="Proteomes" id="UP000663720">
    <property type="component" value="Chromosome"/>
</dbReference>
<accession>A0A975B8P7</accession>
<proteinExistence type="predicted"/>
<reference evidence="1" key="1">
    <citation type="journal article" date="2021" name="Microb. Physiol.">
        <title>Proteogenomic Insights into the Physiology of Marine, Sulfate-Reducing, Filamentous Desulfonema limicola and Desulfonema magnum.</title>
        <authorList>
            <person name="Schnaars V."/>
            <person name="Wohlbrand L."/>
            <person name="Scheve S."/>
            <person name="Hinrichs C."/>
            <person name="Reinhardt R."/>
            <person name="Rabus R."/>
        </authorList>
    </citation>
    <scope>NUCLEOTIDE SEQUENCE</scope>
    <source>
        <strain evidence="1">5ac10</strain>
    </source>
</reference>
<dbReference type="EMBL" id="CP061799">
    <property type="protein sequence ID" value="QTA81034.1"/>
    <property type="molecule type" value="Genomic_DNA"/>
</dbReference>
<keyword evidence="2" id="KW-1185">Reference proteome</keyword>
<organism evidence="1 2">
    <name type="scientific">Desulfonema limicola</name>
    <dbReference type="NCBI Taxonomy" id="45656"/>
    <lineage>
        <taxon>Bacteria</taxon>
        <taxon>Pseudomonadati</taxon>
        <taxon>Thermodesulfobacteriota</taxon>
        <taxon>Desulfobacteria</taxon>
        <taxon>Desulfobacterales</taxon>
        <taxon>Desulfococcaceae</taxon>
        <taxon>Desulfonema</taxon>
    </lineage>
</organism>
<gene>
    <name evidence="1" type="ORF">dnl_33570</name>
</gene>
<dbReference type="AlphaFoldDB" id="A0A975B8P7"/>
<evidence type="ECO:0000313" key="1">
    <source>
        <dbReference type="EMBL" id="QTA81034.1"/>
    </source>
</evidence>
<protein>
    <submittedName>
        <fullName evidence="1">Uncharacterized protein</fullName>
    </submittedName>
</protein>
<evidence type="ECO:0000313" key="2">
    <source>
        <dbReference type="Proteomes" id="UP000663720"/>
    </source>
</evidence>
<name>A0A975B8P7_9BACT</name>
<dbReference type="KEGG" id="dli:dnl_33570"/>
<sequence>MKILLDTYRCHQKLNCTSAGSVTADSKEFFNCHDEMNLGKYDNH</sequence>